<evidence type="ECO:0000313" key="1">
    <source>
        <dbReference type="EMBL" id="PZW51089.1"/>
    </source>
</evidence>
<comment type="caution">
    <text evidence="1">The sequence shown here is derived from an EMBL/GenBank/DDBJ whole genome shotgun (WGS) entry which is preliminary data.</text>
</comment>
<gene>
    <name evidence="1" type="ORF">C8P66_101307</name>
</gene>
<dbReference type="RefSeq" id="WP_158537058.1">
    <property type="nucleotide sequence ID" value="NZ_QKYU01000001.1"/>
</dbReference>
<reference evidence="1 2" key="1">
    <citation type="submission" date="2018-06" db="EMBL/GenBank/DDBJ databases">
        <title>Genomic Encyclopedia of Archaeal and Bacterial Type Strains, Phase II (KMG-II): from individual species to whole genera.</title>
        <authorList>
            <person name="Goeker M."/>
        </authorList>
    </citation>
    <scope>NUCLEOTIDE SEQUENCE [LARGE SCALE GENOMIC DNA]</scope>
    <source>
        <strain evidence="1 2">DSM 24525</strain>
    </source>
</reference>
<accession>A0A2W7IUF3</accession>
<name>A0A2W7IUF3_9PROT</name>
<proteinExistence type="predicted"/>
<organism evidence="1 2">
    <name type="scientific">Humitalea rosea</name>
    <dbReference type="NCBI Taxonomy" id="990373"/>
    <lineage>
        <taxon>Bacteria</taxon>
        <taxon>Pseudomonadati</taxon>
        <taxon>Pseudomonadota</taxon>
        <taxon>Alphaproteobacteria</taxon>
        <taxon>Acetobacterales</taxon>
        <taxon>Roseomonadaceae</taxon>
        <taxon>Humitalea</taxon>
    </lineage>
</organism>
<dbReference type="Proteomes" id="UP000249688">
    <property type="component" value="Unassembled WGS sequence"/>
</dbReference>
<evidence type="ECO:0000313" key="2">
    <source>
        <dbReference type="Proteomes" id="UP000249688"/>
    </source>
</evidence>
<dbReference type="AlphaFoldDB" id="A0A2W7IUF3"/>
<keyword evidence="2" id="KW-1185">Reference proteome</keyword>
<protein>
    <submittedName>
        <fullName evidence="1">Uncharacterized protein</fullName>
    </submittedName>
</protein>
<sequence>MALAAIAPKALDDFAYAIIANSPDDFATQIAADIATFRGIIQQADIRIE</sequence>
<dbReference type="EMBL" id="QKYU01000001">
    <property type="protein sequence ID" value="PZW51089.1"/>
    <property type="molecule type" value="Genomic_DNA"/>
</dbReference>